<evidence type="ECO:0000313" key="2">
    <source>
        <dbReference type="EMBL" id="MBP1852686.1"/>
    </source>
</evidence>
<dbReference type="RefSeq" id="WP_209947730.1">
    <property type="nucleotide sequence ID" value="NZ_JAGGJU010000012.1"/>
</dbReference>
<gene>
    <name evidence="2" type="ORF">J2Z17_004144</name>
</gene>
<organism evidence="2 3">
    <name type="scientific">Rhizobium halophytocola</name>
    <dbReference type="NCBI Taxonomy" id="735519"/>
    <lineage>
        <taxon>Bacteria</taxon>
        <taxon>Pseudomonadati</taxon>
        <taxon>Pseudomonadota</taxon>
        <taxon>Alphaproteobacteria</taxon>
        <taxon>Hyphomicrobiales</taxon>
        <taxon>Rhizobiaceae</taxon>
        <taxon>Rhizobium/Agrobacterium group</taxon>
        <taxon>Rhizobium</taxon>
    </lineage>
</organism>
<feature type="region of interest" description="Disordered" evidence="1">
    <location>
        <begin position="1"/>
        <end position="58"/>
    </location>
</feature>
<name>A0ABS4E413_9HYPH</name>
<proteinExistence type="predicted"/>
<protein>
    <submittedName>
        <fullName evidence="2">Uncharacterized protein</fullName>
    </submittedName>
</protein>
<reference evidence="2 3" key="1">
    <citation type="submission" date="2021-03" db="EMBL/GenBank/DDBJ databases">
        <title>Genomic Encyclopedia of Type Strains, Phase IV (KMG-IV): sequencing the most valuable type-strain genomes for metagenomic binning, comparative biology and taxonomic classification.</title>
        <authorList>
            <person name="Goeker M."/>
        </authorList>
    </citation>
    <scope>NUCLEOTIDE SEQUENCE [LARGE SCALE GENOMIC DNA]</scope>
    <source>
        <strain evidence="2 3">DSM 21600</strain>
    </source>
</reference>
<accession>A0ABS4E413</accession>
<keyword evidence="3" id="KW-1185">Reference proteome</keyword>
<feature type="compositionally biased region" description="Low complexity" evidence="1">
    <location>
        <begin position="26"/>
        <end position="42"/>
    </location>
</feature>
<comment type="caution">
    <text evidence="2">The sequence shown here is derived from an EMBL/GenBank/DDBJ whole genome shotgun (WGS) entry which is preliminary data.</text>
</comment>
<evidence type="ECO:0000256" key="1">
    <source>
        <dbReference type="SAM" id="MobiDB-lite"/>
    </source>
</evidence>
<dbReference type="Proteomes" id="UP000759443">
    <property type="component" value="Unassembled WGS sequence"/>
</dbReference>
<sequence length="58" mass="6022">MRPIAGGRYTRQKNGELTQVEGTGFKPTKTTKSSAPAKTAASDKVAAKASPQTEGDKA</sequence>
<evidence type="ECO:0000313" key="3">
    <source>
        <dbReference type="Proteomes" id="UP000759443"/>
    </source>
</evidence>
<dbReference type="EMBL" id="JAGGJU010000012">
    <property type="protein sequence ID" value="MBP1852686.1"/>
    <property type="molecule type" value="Genomic_DNA"/>
</dbReference>